<comment type="similarity">
    <text evidence="2">Belongs to the COA8 family.</text>
</comment>
<keyword evidence="3" id="KW-0999">Mitochondrion inner membrane</keyword>
<gene>
    <name evidence="8" type="primary">LOC117363592</name>
</gene>
<reference evidence="8" key="1">
    <citation type="submission" date="2025-08" db="UniProtKB">
        <authorList>
            <consortium name="RefSeq"/>
        </authorList>
    </citation>
    <scope>IDENTIFICATION</scope>
</reference>
<keyword evidence="4" id="KW-0809">Transit peptide</keyword>
<sequence length="272" mass="31977">MLARATCGAAWERIRVRFLVSGSCSRKYSRVAWSPNESEPRRRVATGSKVKLEILASVPWIALVYLFPWIQTLDFCPPAHSSYDWIGPPDKYSNLRPIKFYICERESCLEQKLRTLRQETQDWNQKFWANQNIAFHKEKEEFILSRLKASGLKERDEDGRKRILTVEEMADFYKDFLSKNFNKHACYNSALNDVLLRAENRTSVLVFSLWRGGLLGEESPVMICLQSNMGNDPKHILYNAFWSKHIEKYVETFDYHCNKNEIIFLSLFVYIH</sequence>
<evidence type="ECO:0000256" key="1">
    <source>
        <dbReference type="ARBA" id="ARBA00004443"/>
    </source>
</evidence>
<dbReference type="AlphaFoldDB" id="A0A6P8RR95"/>
<dbReference type="RefSeq" id="XP_033807501.1">
    <property type="nucleotide sequence ID" value="XM_033951610.1"/>
</dbReference>
<dbReference type="GeneID" id="117363592"/>
<proteinExistence type="inferred from homology"/>
<dbReference type="PANTHER" id="PTHR31107">
    <property type="entry name" value="APOPTOGENIC PROTEIN 1, MITOCHONDRIAL"/>
    <property type="match status" value="1"/>
</dbReference>
<accession>A0A6P8RR95</accession>
<organism evidence="7 8">
    <name type="scientific">Geotrypetes seraphini</name>
    <name type="common">Gaboon caecilian</name>
    <name type="synonym">Caecilia seraphini</name>
    <dbReference type="NCBI Taxonomy" id="260995"/>
    <lineage>
        <taxon>Eukaryota</taxon>
        <taxon>Metazoa</taxon>
        <taxon>Chordata</taxon>
        <taxon>Craniata</taxon>
        <taxon>Vertebrata</taxon>
        <taxon>Euteleostomi</taxon>
        <taxon>Amphibia</taxon>
        <taxon>Gymnophiona</taxon>
        <taxon>Geotrypetes</taxon>
    </lineage>
</organism>
<protein>
    <submittedName>
        <fullName evidence="8">Uncharacterized protein LOC117363592 isoform X1</fullName>
    </submittedName>
</protein>
<dbReference type="InParanoid" id="A0A6P8RR95"/>
<evidence type="ECO:0000256" key="2">
    <source>
        <dbReference type="ARBA" id="ARBA00005453"/>
    </source>
</evidence>
<evidence type="ECO:0000256" key="3">
    <source>
        <dbReference type="ARBA" id="ARBA00022792"/>
    </source>
</evidence>
<dbReference type="PANTHER" id="PTHR31107:SF2">
    <property type="entry name" value="CYTOCHROME C OXIDASE ASSEMBLY FACTOR 8"/>
    <property type="match status" value="1"/>
</dbReference>
<dbReference type="InterPro" id="IPR018796">
    <property type="entry name" value="COA8"/>
</dbReference>
<keyword evidence="6" id="KW-0472">Membrane</keyword>
<dbReference type="Proteomes" id="UP000515159">
    <property type="component" value="Chromosome 7"/>
</dbReference>
<name>A0A6P8RR95_GEOSA</name>
<keyword evidence="7" id="KW-1185">Reference proteome</keyword>
<dbReference type="OrthoDB" id="6246201at2759"/>
<comment type="subcellular location">
    <subcellularLocation>
        <location evidence="1">Mitochondrion inner membrane</location>
        <topology evidence="1">Peripheral membrane protein</topology>
        <orientation evidence="1">Matrix side</orientation>
    </subcellularLocation>
</comment>
<dbReference type="Pfam" id="PF10231">
    <property type="entry name" value="COA8"/>
    <property type="match status" value="1"/>
</dbReference>
<evidence type="ECO:0000256" key="6">
    <source>
        <dbReference type="ARBA" id="ARBA00023136"/>
    </source>
</evidence>
<dbReference type="GO" id="GO:0097193">
    <property type="term" value="P:intrinsic apoptotic signaling pathway"/>
    <property type="evidence" value="ECO:0007669"/>
    <property type="project" value="InterPro"/>
</dbReference>
<evidence type="ECO:0000256" key="5">
    <source>
        <dbReference type="ARBA" id="ARBA00023128"/>
    </source>
</evidence>
<evidence type="ECO:0000313" key="8">
    <source>
        <dbReference type="RefSeq" id="XP_033807501.1"/>
    </source>
</evidence>
<dbReference type="GO" id="GO:0005743">
    <property type="term" value="C:mitochondrial inner membrane"/>
    <property type="evidence" value="ECO:0007669"/>
    <property type="project" value="UniProtKB-SubCell"/>
</dbReference>
<dbReference type="KEGG" id="gsh:117363592"/>
<keyword evidence="5" id="KW-0496">Mitochondrion</keyword>
<evidence type="ECO:0000256" key="4">
    <source>
        <dbReference type="ARBA" id="ARBA00022946"/>
    </source>
</evidence>
<evidence type="ECO:0000313" key="7">
    <source>
        <dbReference type="Proteomes" id="UP000515159"/>
    </source>
</evidence>